<dbReference type="EMBL" id="MOOE01000007">
    <property type="protein sequence ID" value="KAK1527234.1"/>
    <property type="molecule type" value="Genomic_DNA"/>
</dbReference>
<accession>A0AAJ0E090</accession>
<evidence type="ECO:0000313" key="2">
    <source>
        <dbReference type="EMBL" id="KAK1527234.1"/>
    </source>
</evidence>
<reference evidence="2 3" key="1">
    <citation type="submission" date="2016-10" db="EMBL/GenBank/DDBJ databases">
        <title>The genome sequence of Colletotrichum fioriniae PJ7.</title>
        <authorList>
            <person name="Baroncelli R."/>
        </authorList>
    </citation>
    <scope>NUCLEOTIDE SEQUENCE [LARGE SCALE GENOMIC DNA]</scope>
    <source>
        <strain evidence="2 3">IMI 309622</strain>
    </source>
</reference>
<sequence length="90" mass="10140">MVSLDPCFRFTRHVRRSDGGPRISRSPQVLQGSPHRGMVKNRAPRPLELVPLLERSKQPTCHRNIHSPDSNVLGRGPATFFWIGSNDSLI</sequence>
<comment type="caution">
    <text evidence="2">The sequence shown here is derived from an EMBL/GenBank/DDBJ whole genome shotgun (WGS) entry which is preliminary data.</text>
</comment>
<name>A0AAJ0E090_9PEZI</name>
<dbReference type="Proteomes" id="UP001240678">
    <property type="component" value="Unassembled WGS sequence"/>
</dbReference>
<feature type="region of interest" description="Disordered" evidence="1">
    <location>
        <begin position="15"/>
        <end position="42"/>
    </location>
</feature>
<proteinExistence type="predicted"/>
<protein>
    <submittedName>
        <fullName evidence="2">Uncharacterized protein</fullName>
    </submittedName>
</protein>
<dbReference type="RefSeq" id="XP_060313553.1">
    <property type="nucleotide sequence ID" value="XM_060455661.1"/>
</dbReference>
<evidence type="ECO:0000256" key="1">
    <source>
        <dbReference type="SAM" id="MobiDB-lite"/>
    </source>
</evidence>
<gene>
    <name evidence="2" type="ORF">CCOS01_07496</name>
</gene>
<dbReference type="AlphaFoldDB" id="A0AAJ0E090"/>
<evidence type="ECO:0000313" key="3">
    <source>
        <dbReference type="Proteomes" id="UP001240678"/>
    </source>
</evidence>
<keyword evidence="3" id="KW-1185">Reference proteome</keyword>
<organism evidence="2 3">
    <name type="scientific">Colletotrichum costaricense</name>
    <dbReference type="NCBI Taxonomy" id="1209916"/>
    <lineage>
        <taxon>Eukaryota</taxon>
        <taxon>Fungi</taxon>
        <taxon>Dikarya</taxon>
        <taxon>Ascomycota</taxon>
        <taxon>Pezizomycotina</taxon>
        <taxon>Sordariomycetes</taxon>
        <taxon>Hypocreomycetidae</taxon>
        <taxon>Glomerellales</taxon>
        <taxon>Glomerellaceae</taxon>
        <taxon>Colletotrichum</taxon>
        <taxon>Colletotrichum acutatum species complex</taxon>
    </lineage>
</organism>
<dbReference type="GeneID" id="85339208"/>